<keyword evidence="3" id="KW-1185">Reference proteome</keyword>
<dbReference type="EMBL" id="CP071502">
    <property type="protein sequence ID" value="QSX36469.1"/>
    <property type="molecule type" value="Genomic_DNA"/>
</dbReference>
<accession>A0ABX7QZ02</accession>
<gene>
    <name evidence="2" type="ORF">JYB85_14415</name>
</gene>
<dbReference type="Proteomes" id="UP000663207">
    <property type="component" value="Chromosome"/>
</dbReference>
<evidence type="ECO:0000313" key="3">
    <source>
        <dbReference type="Proteomes" id="UP000663207"/>
    </source>
</evidence>
<evidence type="ECO:0000256" key="1">
    <source>
        <dbReference type="SAM" id="Phobius"/>
    </source>
</evidence>
<evidence type="ECO:0008006" key="4">
    <source>
        <dbReference type="Google" id="ProtNLM"/>
    </source>
</evidence>
<keyword evidence="1" id="KW-0472">Membrane</keyword>
<protein>
    <recommendedName>
        <fullName evidence="4">Zinc ribbon domain-containing protein</fullName>
    </recommendedName>
</protein>
<organism evidence="2 3">
    <name type="scientific">Shewanella sedimentimangrovi</name>
    <dbReference type="NCBI Taxonomy" id="2814293"/>
    <lineage>
        <taxon>Bacteria</taxon>
        <taxon>Pseudomonadati</taxon>
        <taxon>Pseudomonadota</taxon>
        <taxon>Gammaproteobacteria</taxon>
        <taxon>Alteromonadales</taxon>
        <taxon>Shewanellaceae</taxon>
        <taxon>Shewanella</taxon>
    </lineage>
</organism>
<proteinExistence type="predicted"/>
<sequence>MNGDNMCHMCGGTGRNIKGENCPMCGARVTYGRGNNKREIHVSGTDHEEVLKVARELSKGNGKSPLLFLLTNWSFIFGSLLSVLGVVLVVMGATGETEFSFFGQTFKSQNIGIAAFFLGATLVVLNVRRILKSYDSDNR</sequence>
<keyword evidence="1" id="KW-0812">Transmembrane</keyword>
<evidence type="ECO:0000313" key="2">
    <source>
        <dbReference type="EMBL" id="QSX36469.1"/>
    </source>
</evidence>
<dbReference type="RefSeq" id="WP_207379840.1">
    <property type="nucleotide sequence ID" value="NZ_CP071502.1"/>
</dbReference>
<feature type="transmembrane region" description="Helical" evidence="1">
    <location>
        <begin position="66"/>
        <end position="91"/>
    </location>
</feature>
<name>A0ABX7QZ02_9GAMM</name>
<reference evidence="2 3" key="1">
    <citation type="submission" date="2021-03" db="EMBL/GenBank/DDBJ databases">
        <title>Novel species identification of genus Shewanella.</title>
        <authorList>
            <person name="Liu G."/>
            <person name="Zhang Q."/>
        </authorList>
    </citation>
    <scope>NUCLEOTIDE SEQUENCE [LARGE SCALE GENOMIC DNA]</scope>
    <source>
        <strain evidence="2 3">FJAT-52962</strain>
    </source>
</reference>
<keyword evidence="1" id="KW-1133">Transmembrane helix</keyword>
<feature type="transmembrane region" description="Helical" evidence="1">
    <location>
        <begin position="111"/>
        <end position="131"/>
    </location>
</feature>